<feature type="region of interest" description="Disordered" evidence="1">
    <location>
        <begin position="319"/>
        <end position="402"/>
    </location>
</feature>
<name>A0A1F6DYQ5_9BACT</name>
<feature type="domain" description="DUF5667" evidence="2">
    <location>
        <begin position="81"/>
        <end position="173"/>
    </location>
</feature>
<feature type="compositionally biased region" description="Basic and acidic residues" evidence="1">
    <location>
        <begin position="324"/>
        <end position="341"/>
    </location>
</feature>
<dbReference type="Pfam" id="PF18915">
    <property type="entry name" value="DUF5667"/>
    <property type="match status" value="1"/>
</dbReference>
<gene>
    <name evidence="3" type="ORF">A3D71_02740</name>
</gene>
<dbReference type="EMBL" id="MFLK01000001">
    <property type="protein sequence ID" value="OGG66551.1"/>
    <property type="molecule type" value="Genomic_DNA"/>
</dbReference>
<dbReference type="Proteomes" id="UP000177652">
    <property type="component" value="Unassembled WGS sequence"/>
</dbReference>
<dbReference type="STRING" id="1798497.A3D71_02740"/>
<proteinExistence type="predicted"/>
<sequence>MNEKFHNSIKKAGEEISLTNAERVQMRRTLHSYMEMKPLRTSASAPVMTFGWLFTMRPVAAVLVLAVFVSSAGVSYASENALPGDVLYPIKIRVNEPVKGALAVSASAKTAWAMDVAGERVKEAATLAAEGRLNTKTQDELQVDFERHARQATVAMEENASSSPEVSGEAAVRFEAQLTEYENVLAQIGAAKDVDVVVLTSSVKSERERVAAVRARAESRIASTGKDQAAAERMGIAARAHLDTSVRLARAVSKSLSASSAELVAAQLEDASSTISAGETFAEREAIPDARGAFRKAISATEKLGVFLQTSSDIHARTGLVVGEPRKSKPGKKNEGRDDSQAVRAAATMNVSATSSTTTPPVETDTNVDVRKRGGDEQGIQQETEDRDEKTLPVSVPVHLGL</sequence>
<evidence type="ECO:0000259" key="2">
    <source>
        <dbReference type="Pfam" id="PF18915"/>
    </source>
</evidence>
<organism evidence="3 4">
    <name type="scientific">Candidatus Kaiserbacteria bacterium RIFCSPHIGHO2_02_FULL_55_20</name>
    <dbReference type="NCBI Taxonomy" id="1798497"/>
    <lineage>
        <taxon>Bacteria</taxon>
        <taxon>Candidatus Kaiseribacteriota</taxon>
    </lineage>
</organism>
<reference evidence="3 4" key="1">
    <citation type="journal article" date="2016" name="Nat. Commun.">
        <title>Thousands of microbial genomes shed light on interconnected biogeochemical processes in an aquifer system.</title>
        <authorList>
            <person name="Anantharaman K."/>
            <person name="Brown C.T."/>
            <person name="Hug L.A."/>
            <person name="Sharon I."/>
            <person name="Castelle C.J."/>
            <person name="Probst A.J."/>
            <person name="Thomas B.C."/>
            <person name="Singh A."/>
            <person name="Wilkins M.J."/>
            <person name="Karaoz U."/>
            <person name="Brodie E.L."/>
            <person name="Williams K.H."/>
            <person name="Hubbard S.S."/>
            <person name="Banfield J.F."/>
        </authorList>
    </citation>
    <scope>NUCLEOTIDE SEQUENCE [LARGE SCALE GENOMIC DNA]</scope>
</reference>
<accession>A0A1F6DYQ5</accession>
<protein>
    <recommendedName>
        <fullName evidence="2">DUF5667 domain-containing protein</fullName>
    </recommendedName>
</protein>
<evidence type="ECO:0000313" key="3">
    <source>
        <dbReference type="EMBL" id="OGG66551.1"/>
    </source>
</evidence>
<dbReference type="InterPro" id="IPR043725">
    <property type="entry name" value="DUF5667"/>
</dbReference>
<comment type="caution">
    <text evidence="3">The sequence shown here is derived from an EMBL/GenBank/DDBJ whole genome shotgun (WGS) entry which is preliminary data.</text>
</comment>
<dbReference type="AlphaFoldDB" id="A0A1F6DYQ5"/>
<evidence type="ECO:0000256" key="1">
    <source>
        <dbReference type="SAM" id="MobiDB-lite"/>
    </source>
</evidence>
<feature type="compositionally biased region" description="Low complexity" evidence="1">
    <location>
        <begin position="350"/>
        <end position="367"/>
    </location>
</feature>
<evidence type="ECO:0000313" key="4">
    <source>
        <dbReference type="Proteomes" id="UP000177652"/>
    </source>
</evidence>